<proteinExistence type="predicted"/>
<reference evidence="2" key="1">
    <citation type="journal article" date="2019" name="Int. J. Syst. Evol. Microbiol.">
        <title>The Global Catalogue of Microorganisms (GCM) 10K type strain sequencing project: providing services to taxonomists for standard genome sequencing and annotation.</title>
        <authorList>
            <consortium name="The Broad Institute Genomics Platform"/>
            <consortium name="The Broad Institute Genome Sequencing Center for Infectious Disease"/>
            <person name="Wu L."/>
            <person name="Ma J."/>
        </authorList>
    </citation>
    <scope>NUCLEOTIDE SEQUENCE [LARGE SCALE GENOMIC DNA]</scope>
    <source>
        <strain evidence="2">JCM 16082</strain>
    </source>
</reference>
<name>A0ABP3XZX1_9FLAO</name>
<dbReference type="EMBL" id="BAAAFG010000016">
    <property type="protein sequence ID" value="GAA0873429.1"/>
    <property type="molecule type" value="Genomic_DNA"/>
</dbReference>
<dbReference type="Proteomes" id="UP001500507">
    <property type="component" value="Unassembled WGS sequence"/>
</dbReference>
<keyword evidence="2" id="KW-1185">Reference proteome</keyword>
<evidence type="ECO:0000313" key="1">
    <source>
        <dbReference type="EMBL" id="GAA0873429.1"/>
    </source>
</evidence>
<accession>A0ABP3XZX1</accession>
<evidence type="ECO:0000313" key="2">
    <source>
        <dbReference type="Proteomes" id="UP001500507"/>
    </source>
</evidence>
<comment type="caution">
    <text evidence="1">The sequence shown here is derived from an EMBL/GenBank/DDBJ whole genome shotgun (WGS) entry which is preliminary data.</text>
</comment>
<gene>
    <name evidence="1" type="ORF">GCM10009117_25760</name>
</gene>
<protein>
    <submittedName>
        <fullName evidence="1">Uncharacterized protein</fullName>
    </submittedName>
</protein>
<organism evidence="1 2">
    <name type="scientific">Gangjinia marincola</name>
    <dbReference type="NCBI Taxonomy" id="578463"/>
    <lineage>
        <taxon>Bacteria</taxon>
        <taxon>Pseudomonadati</taxon>
        <taxon>Bacteroidota</taxon>
        <taxon>Flavobacteriia</taxon>
        <taxon>Flavobacteriales</taxon>
        <taxon>Flavobacteriaceae</taxon>
        <taxon>Gangjinia</taxon>
    </lineage>
</organism>
<sequence length="185" mass="20349">MGAGAAIAKGFKMYRAARSADELAEGAVRGGDELAEDAVRSVDNFVPTSGSQLVANPYKITTILGRWAGDMEHIKPSMLPEDINVGTALGEVAENKGGFNFLNVPDHLYDPDTFFELYNKPWLEGAINRGDDIILATKPTNPLQLMDEFGSLKGMFAEEVQYLVQQNYKPVNLSASEWNTIKSWF</sequence>